<keyword evidence="2" id="KW-0238">DNA-binding</keyword>
<dbReference type="SMART" id="SM00354">
    <property type="entry name" value="HTH_LACI"/>
    <property type="match status" value="1"/>
</dbReference>
<feature type="domain" description="HTH lacI-type" evidence="4">
    <location>
        <begin position="64"/>
        <end position="118"/>
    </location>
</feature>
<dbReference type="InterPro" id="IPR028082">
    <property type="entry name" value="Peripla_BP_I"/>
</dbReference>
<dbReference type="InterPro" id="IPR000843">
    <property type="entry name" value="HTH_LacI"/>
</dbReference>
<dbReference type="SUPFAM" id="SSF47413">
    <property type="entry name" value="lambda repressor-like DNA-binding domains"/>
    <property type="match status" value="1"/>
</dbReference>
<gene>
    <name evidence="5" type="ORF">SAMN05444405_101241</name>
</gene>
<dbReference type="AlphaFoldDB" id="A0A1M4SZU3"/>
<proteinExistence type="predicted"/>
<dbReference type="SUPFAM" id="SSF53822">
    <property type="entry name" value="Periplasmic binding protein-like I"/>
    <property type="match status" value="1"/>
</dbReference>
<dbReference type="STRING" id="1297750.SAMN05444405_101241"/>
<sequence length="412" mass="47392">MSILIINNQPKQSTRVRAQRYEYFCNYKNCYIFAMKKNKLLLCSNTNNQLLRTKQAMDELPERIRIKDIARLADVSVGTVDRVIHGRSGVSEKSKKRVEEILEQLNYQPNMYASALASNKKYLFVSLLPQHVEGEYWTAVEKGITDAVAAFSDFNISIKMCYYDAYDYTSFTSAGNAIIAEHPDGVIVSPTIPQITRNFTDHLNEFSIPYIFIDSNIPDLHPLAFYGQNSERSGYFAAKMLMLMSDKADEIVIFRQIKEGIIGSNQQENRDKGFRIYMKEHFPSCRITELNLHPKYPIEDEQLLDAYFAEHPEVTCGITFNSKVHIIGEYLEKRGIKEFNLVGYDLLKRNVTCLKNGSVSMLIAQQPEIQGYNGIKALCDQLIFKKEINCINYMPIDLLTVETVDFYLDFQK</sequence>
<keyword evidence="1" id="KW-0805">Transcription regulation</keyword>
<dbReference type="GO" id="GO:0003700">
    <property type="term" value="F:DNA-binding transcription factor activity"/>
    <property type="evidence" value="ECO:0007669"/>
    <property type="project" value="TreeGrafter"/>
</dbReference>
<evidence type="ECO:0000313" key="6">
    <source>
        <dbReference type="Proteomes" id="UP000184509"/>
    </source>
</evidence>
<evidence type="ECO:0000259" key="4">
    <source>
        <dbReference type="PROSITE" id="PS50932"/>
    </source>
</evidence>
<dbReference type="GO" id="GO:0000976">
    <property type="term" value="F:transcription cis-regulatory region binding"/>
    <property type="evidence" value="ECO:0007669"/>
    <property type="project" value="TreeGrafter"/>
</dbReference>
<reference evidence="5 6" key="1">
    <citation type="submission" date="2016-11" db="EMBL/GenBank/DDBJ databases">
        <authorList>
            <person name="Jaros S."/>
            <person name="Januszkiewicz K."/>
            <person name="Wedrychowicz H."/>
        </authorList>
    </citation>
    <scope>NUCLEOTIDE SEQUENCE [LARGE SCALE GENOMIC DNA]</scope>
    <source>
        <strain evidence="5 6">DSM 26991</strain>
    </source>
</reference>
<dbReference type="InterPro" id="IPR010982">
    <property type="entry name" value="Lambda_DNA-bd_dom_sf"/>
</dbReference>
<evidence type="ECO:0000256" key="2">
    <source>
        <dbReference type="ARBA" id="ARBA00023125"/>
    </source>
</evidence>
<keyword evidence="6" id="KW-1185">Reference proteome</keyword>
<dbReference type="CDD" id="cd01392">
    <property type="entry name" value="HTH_LacI"/>
    <property type="match status" value="1"/>
</dbReference>
<dbReference type="EMBL" id="FQTV01000001">
    <property type="protein sequence ID" value="SHE37683.1"/>
    <property type="molecule type" value="Genomic_DNA"/>
</dbReference>
<evidence type="ECO:0000313" key="5">
    <source>
        <dbReference type="EMBL" id="SHE37683.1"/>
    </source>
</evidence>
<dbReference type="Pfam" id="PF00356">
    <property type="entry name" value="LacI"/>
    <property type="match status" value="1"/>
</dbReference>
<name>A0A1M4SZU3_9BACE</name>
<dbReference type="PROSITE" id="PS50932">
    <property type="entry name" value="HTH_LACI_2"/>
    <property type="match status" value="1"/>
</dbReference>
<dbReference type="PROSITE" id="PS00356">
    <property type="entry name" value="HTH_LACI_1"/>
    <property type="match status" value="1"/>
</dbReference>
<dbReference type="Proteomes" id="UP000184509">
    <property type="component" value="Unassembled WGS sequence"/>
</dbReference>
<keyword evidence="3" id="KW-0804">Transcription</keyword>
<dbReference type="PANTHER" id="PTHR30146:SF144">
    <property type="entry name" value="LACI-FAMILY TRANSCRIPTION REGULATOR"/>
    <property type="match status" value="1"/>
</dbReference>
<accession>A0A1M4SZU3</accession>
<dbReference type="Pfam" id="PF13407">
    <property type="entry name" value="Peripla_BP_4"/>
    <property type="match status" value="1"/>
</dbReference>
<protein>
    <submittedName>
        <fullName evidence="5">Transcriptional regulator, LacI family</fullName>
    </submittedName>
</protein>
<evidence type="ECO:0000256" key="3">
    <source>
        <dbReference type="ARBA" id="ARBA00023163"/>
    </source>
</evidence>
<dbReference type="Gene3D" id="1.10.260.40">
    <property type="entry name" value="lambda repressor-like DNA-binding domains"/>
    <property type="match status" value="1"/>
</dbReference>
<dbReference type="CDD" id="cd06307">
    <property type="entry name" value="PBP1_sugar_binding"/>
    <property type="match status" value="1"/>
</dbReference>
<dbReference type="PANTHER" id="PTHR30146">
    <property type="entry name" value="LACI-RELATED TRANSCRIPTIONAL REPRESSOR"/>
    <property type="match status" value="1"/>
</dbReference>
<evidence type="ECO:0000256" key="1">
    <source>
        <dbReference type="ARBA" id="ARBA00023015"/>
    </source>
</evidence>
<dbReference type="InterPro" id="IPR025997">
    <property type="entry name" value="SBP_2_dom"/>
</dbReference>
<dbReference type="Gene3D" id="3.40.50.2300">
    <property type="match status" value="2"/>
</dbReference>
<organism evidence="5 6">
    <name type="scientific">Bacteroides luti</name>
    <dbReference type="NCBI Taxonomy" id="1297750"/>
    <lineage>
        <taxon>Bacteria</taxon>
        <taxon>Pseudomonadati</taxon>
        <taxon>Bacteroidota</taxon>
        <taxon>Bacteroidia</taxon>
        <taxon>Bacteroidales</taxon>
        <taxon>Bacteroidaceae</taxon>
        <taxon>Bacteroides</taxon>
    </lineage>
</organism>